<name>W8TN06_PEPAC</name>
<keyword evidence="12" id="KW-0614">Plasmid</keyword>
<dbReference type="eggNOG" id="COG2038">
    <property type="taxonomic scope" value="Bacteria"/>
</dbReference>
<evidence type="ECO:0000256" key="7">
    <source>
        <dbReference type="ARBA" id="ARBA00022676"/>
    </source>
</evidence>
<evidence type="ECO:0000256" key="4">
    <source>
        <dbReference type="ARBA" id="ARBA00011991"/>
    </source>
</evidence>
<sequence>MKLLNSTIEKIKGLDESFVAAARTRMDNLIKPVGSLGRLEELAVQLSGITSSMHPVVDKKAVIVMSADNGVCCEGVAAAPPVVTLMMTNFIANGVSGMASIARTAGAGVVVVDIGVDGNVENDNVLVRKVRYGTGNIAEGPAMTREEAIKAIETGIEVANEQIERGVKLIATGEMGIGNTTTSTAVLSVLSGVHPSEITGVGANLPGDKIAHKVEVILKALAVNQAVKNDPIDLISKLGGLDMAGMAGIMLSCAASRIPCVVDGYISTVSALLACSLCPNVRDFLIPSHASFEKGSALASELLGLRPMLHMDMRLGEGSGAALAFGIIDAAAAISKDMITFEEAGIGTV</sequence>
<comment type="catalytic activity">
    <reaction evidence="10 11">
        <text>5,6-dimethylbenzimidazole + nicotinate beta-D-ribonucleotide = alpha-ribazole 5'-phosphate + nicotinate + H(+)</text>
        <dbReference type="Rhea" id="RHEA:11196"/>
        <dbReference type="ChEBI" id="CHEBI:15378"/>
        <dbReference type="ChEBI" id="CHEBI:15890"/>
        <dbReference type="ChEBI" id="CHEBI:32544"/>
        <dbReference type="ChEBI" id="CHEBI:57502"/>
        <dbReference type="ChEBI" id="CHEBI:57918"/>
        <dbReference type="EC" id="2.4.2.21"/>
    </reaction>
</comment>
<dbReference type="NCBIfam" id="NF000996">
    <property type="entry name" value="PRK00105.1"/>
    <property type="match status" value="1"/>
</dbReference>
<dbReference type="CDD" id="cd02439">
    <property type="entry name" value="DMB-PRT_CobT"/>
    <property type="match status" value="1"/>
</dbReference>
<evidence type="ECO:0000256" key="8">
    <source>
        <dbReference type="ARBA" id="ARBA00022679"/>
    </source>
</evidence>
<dbReference type="GO" id="GO:0008939">
    <property type="term" value="F:nicotinate-nucleotide-dimethylbenzimidazole phosphoribosyltransferase activity"/>
    <property type="evidence" value="ECO:0007669"/>
    <property type="project" value="UniProtKB-UniRule"/>
</dbReference>
<dbReference type="FunFam" id="3.40.50.10210:FF:000001">
    <property type="entry name" value="Nicotinate-nucleotide--dimethylbenzimidazole phosphoribosyltransferase"/>
    <property type="match status" value="1"/>
</dbReference>
<comment type="pathway">
    <text evidence="2 11">Nucleoside biosynthesis; alpha-ribazole biosynthesis; alpha-ribazole from 5,6-dimethylbenzimidazole: step 1/2.</text>
</comment>
<dbReference type="KEGG" id="eac:EAL2_808p00650"/>
<geneLocation type="plasmid" evidence="12 13">
    <name>EAL2_808p</name>
</geneLocation>
<evidence type="ECO:0000256" key="9">
    <source>
        <dbReference type="ARBA" id="ARBA00030686"/>
    </source>
</evidence>
<dbReference type="EC" id="2.4.2.21" evidence="4 11"/>
<dbReference type="AlphaFoldDB" id="W8TN06"/>
<comment type="similarity">
    <text evidence="3 11">Belongs to the CobT family.</text>
</comment>
<accession>W8TN06</accession>
<keyword evidence="6 11" id="KW-0169">Cobalamin biosynthesis</keyword>
<organism evidence="12 13">
    <name type="scientific">Peptoclostridium acidaminophilum DSM 3953</name>
    <dbReference type="NCBI Taxonomy" id="1286171"/>
    <lineage>
        <taxon>Bacteria</taxon>
        <taxon>Bacillati</taxon>
        <taxon>Bacillota</taxon>
        <taxon>Clostridia</taxon>
        <taxon>Peptostreptococcales</taxon>
        <taxon>Peptoclostridiaceae</taxon>
        <taxon>Peptoclostridium</taxon>
    </lineage>
</organism>
<comment type="function">
    <text evidence="1 11">Catalyzes the synthesis of alpha-ribazole-5'-phosphate from nicotinate mononucleotide (NAMN) and 5,6-dimethylbenzimidazole (DMB).</text>
</comment>
<dbReference type="Pfam" id="PF02277">
    <property type="entry name" value="DBI_PRT"/>
    <property type="match status" value="1"/>
</dbReference>
<evidence type="ECO:0000256" key="2">
    <source>
        <dbReference type="ARBA" id="ARBA00005049"/>
    </source>
</evidence>
<dbReference type="HAMAP" id="MF_00230">
    <property type="entry name" value="CobT"/>
    <property type="match status" value="1"/>
</dbReference>
<protein>
    <recommendedName>
        <fullName evidence="5 11">Nicotinate-nucleotide--dimethylbenzimidazole phosphoribosyltransferase</fullName>
        <shortName evidence="11">NN:DBI PRT</shortName>
        <ecNumber evidence="4 11">2.4.2.21</ecNumber>
    </recommendedName>
    <alternativeName>
        <fullName evidence="9 11">N(1)-alpha-phosphoribosyltransferase</fullName>
    </alternativeName>
</protein>
<dbReference type="PATRIC" id="fig|1286171.3.peg.2243"/>
<evidence type="ECO:0000256" key="6">
    <source>
        <dbReference type="ARBA" id="ARBA00022573"/>
    </source>
</evidence>
<reference evidence="12 13" key="1">
    <citation type="journal article" date="2014" name="Genome Announc.">
        <title>Complete Genome Sequence of Amino Acid-Utilizing Eubacterium acidaminophilum al-2 (DSM 3953).</title>
        <authorList>
            <person name="Poehlein A."/>
            <person name="Andreesen J.R."/>
            <person name="Daniel R."/>
        </authorList>
    </citation>
    <scope>NUCLEOTIDE SEQUENCE [LARGE SCALE GENOMIC DNA]</scope>
    <source>
        <strain evidence="12 13">DSM 3953</strain>
        <plasmid evidence="13">Plasmid EAL2_808p</plasmid>
    </source>
</reference>
<dbReference type="InterPro" id="IPR036087">
    <property type="entry name" value="Nict_dMeBzImd_PRibTrfase_sf"/>
</dbReference>
<dbReference type="NCBIfam" id="TIGR03160">
    <property type="entry name" value="cobT_DBIPRT"/>
    <property type="match status" value="1"/>
</dbReference>
<dbReference type="Gene3D" id="3.40.50.10210">
    <property type="match status" value="1"/>
</dbReference>
<dbReference type="InterPro" id="IPR003200">
    <property type="entry name" value="Nict_dMeBzImd_PRibTrfase"/>
</dbReference>
<dbReference type="Gene3D" id="1.10.1610.10">
    <property type="match status" value="1"/>
</dbReference>
<dbReference type="SUPFAM" id="SSF52733">
    <property type="entry name" value="Nicotinate mononucleotide:5,6-dimethylbenzimidazole phosphoribosyltransferase (CobT)"/>
    <property type="match status" value="1"/>
</dbReference>
<evidence type="ECO:0000256" key="3">
    <source>
        <dbReference type="ARBA" id="ARBA00007110"/>
    </source>
</evidence>
<evidence type="ECO:0000313" key="13">
    <source>
        <dbReference type="Proteomes" id="UP000019591"/>
    </source>
</evidence>
<dbReference type="Proteomes" id="UP000019591">
    <property type="component" value="Plasmid EAL2_808p"/>
</dbReference>
<dbReference type="RefSeq" id="WP_025436487.1">
    <property type="nucleotide sequence ID" value="NZ_CP007453.1"/>
</dbReference>
<dbReference type="HOGENOM" id="CLU_002982_0_0_9"/>
<dbReference type="PANTHER" id="PTHR43463">
    <property type="entry name" value="NICOTINATE-NUCLEOTIDE--DIMETHYLBENZIMIDAZOLE PHOSPHORIBOSYLTRANSFERASE"/>
    <property type="match status" value="1"/>
</dbReference>
<keyword evidence="7 11" id="KW-0328">Glycosyltransferase</keyword>
<dbReference type="EMBL" id="CP007453">
    <property type="protein sequence ID" value="AHM57572.1"/>
    <property type="molecule type" value="Genomic_DNA"/>
</dbReference>
<keyword evidence="13" id="KW-1185">Reference proteome</keyword>
<keyword evidence="8 11" id="KW-0808">Transferase</keyword>
<dbReference type="UniPathway" id="UPA00061">
    <property type="reaction ID" value="UER00516"/>
</dbReference>
<feature type="active site" description="Proton acceptor" evidence="11">
    <location>
        <position position="317"/>
    </location>
</feature>
<dbReference type="InterPro" id="IPR023195">
    <property type="entry name" value="Nict_dMeBzImd_PRibTrfase_N"/>
</dbReference>
<dbReference type="PANTHER" id="PTHR43463:SF1">
    <property type="entry name" value="NICOTINATE-NUCLEOTIDE--DIMETHYLBENZIMIDAZOLE PHOSPHORIBOSYLTRANSFERASE"/>
    <property type="match status" value="1"/>
</dbReference>
<evidence type="ECO:0000256" key="11">
    <source>
        <dbReference type="HAMAP-Rule" id="MF_00230"/>
    </source>
</evidence>
<dbReference type="OrthoDB" id="9781491at2"/>
<evidence type="ECO:0000256" key="10">
    <source>
        <dbReference type="ARBA" id="ARBA00047340"/>
    </source>
</evidence>
<proteinExistence type="inferred from homology"/>
<evidence type="ECO:0000256" key="1">
    <source>
        <dbReference type="ARBA" id="ARBA00002197"/>
    </source>
</evidence>
<dbReference type="GO" id="GO:0009236">
    <property type="term" value="P:cobalamin biosynthetic process"/>
    <property type="evidence" value="ECO:0007669"/>
    <property type="project" value="UniProtKB-UniRule"/>
</dbReference>
<evidence type="ECO:0000313" key="12">
    <source>
        <dbReference type="EMBL" id="AHM57572.1"/>
    </source>
</evidence>
<gene>
    <name evidence="11 12" type="primary">cobT</name>
    <name evidence="12" type="ORF">EAL2_808p00650</name>
</gene>
<evidence type="ECO:0000256" key="5">
    <source>
        <dbReference type="ARBA" id="ARBA00015486"/>
    </source>
</evidence>
<dbReference type="InterPro" id="IPR017846">
    <property type="entry name" value="Nict_dMeBzImd_PRibTrfase_bact"/>
</dbReference>